<accession>A0A7S2EWA9</accession>
<gene>
    <name evidence="4" type="ORF">DBRI1063_LOCUS26127</name>
</gene>
<dbReference type="InterPro" id="IPR019734">
    <property type="entry name" value="TPR_rpt"/>
</dbReference>
<dbReference type="EMBL" id="HBGN01040805">
    <property type="protein sequence ID" value="CAD9359611.1"/>
    <property type="molecule type" value="Transcribed_RNA"/>
</dbReference>
<name>A0A7S2EWA9_9STRA</name>
<feature type="region of interest" description="Disordered" evidence="3">
    <location>
        <begin position="624"/>
        <end position="661"/>
    </location>
</feature>
<dbReference type="GO" id="GO:0016567">
    <property type="term" value="P:protein ubiquitination"/>
    <property type="evidence" value="ECO:0007669"/>
    <property type="project" value="TreeGrafter"/>
</dbReference>
<feature type="region of interest" description="Disordered" evidence="3">
    <location>
        <begin position="1"/>
        <end position="51"/>
    </location>
</feature>
<protein>
    <recommendedName>
        <fullName evidence="5">Anaphase-promoting complex subunit 7</fullName>
    </recommendedName>
</protein>
<dbReference type="GO" id="GO:0051301">
    <property type="term" value="P:cell division"/>
    <property type="evidence" value="ECO:0007669"/>
    <property type="project" value="TreeGrafter"/>
</dbReference>
<evidence type="ECO:0000256" key="2">
    <source>
        <dbReference type="PROSITE-ProRule" id="PRU00339"/>
    </source>
</evidence>
<evidence type="ECO:0000256" key="3">
    <source>
        <dbReference type="SAM" id="MobiDB-lite"/>
    </source>
</evidence>
<feature type="compositionally biased region" description="Acidic residues" evidence="3">
    <location>
        <begin position="630"/>
        <end position="639"/>
    </location>
</feature>
<dbReference type="Gene3D" id="1.25.40.10">
    <property type="entry name" value="Tetratricopeptide repeat domain"/>
    <property type="match status" value="4"/>
</dbReference>
<feature type="region of interest" description="Disordered" evidence="3">
    <location>
        <begin position="258"/>
        <end position="291"/>
    </location>
</feature>
<reference evidence="4" key="1">
    <citation type="submission" date="2021-01" db="EMBL/GenBank/DDBJ databases">
        <authorList>
            <person name="Corre E."/>
            <person name="Pelletier E."/>
            <person name="Niang G."/>
            <person name="Scheremetjew M."/>
            <person name="Finn R."/>
            <person name="Kale V."/>
            <person name="Holt S."/>
            <person name="Cochrane G."/>
            <person name="Meng A."/>
            <person name="Brown T."/>
            <person name="Cohen L."/>
        </authorList>
    </citation>
    <scope>NUCLEOTIDE SEQUENCE</scope>
    <source>
        <strain evidence="4">Pop2</strain>
    </source>
</reference>
<dbReference type="GO" id="GO:0005680">
    <property type="term" value="C:anaphase-promoting complex"/>
    <property type="evidence" value="ECO:0007669"/>
    <property type="project" value="TreeGrafter"/>
</dbReference>
<evidence type="ECO:0000313" key="4">
    <source>
        <dbReference type="EMBL" id="CAD9359611.1"/>
    </source>
</evidence>
<dbReference type="GO" id="GO:0045842">
    <property type="term" value="P:positive regulation of mitotic metaphase/anaphase transition"/>
    <property type="evidence" value="ECO:0007669"/>
    <property type="project" value="TreeGrafter"/>
</dbReference>
<feature type="compositionally biased region" description="Basic residues" evidence="3">
    <location>
        <begin position="261"/>
        <end position="272"/>
    </location>
</feature>
<dbReference type="Pfam" id="PF13181">
    <property type="entry name" value="TPR_8"/>
    <property type="match status" value="1"/>
</dbReference>
<dbReference type="PROSITE" id="PS50005">
    <property type="entry name" value="TPR"/>
    <property type="match status" value="2"/>
</dbReference>
<sequence length="661" mass="73567">MVNDSRVSKHYTSAPNPHQPPQYDDEYNISHQQREEEKMSKKQQIQQQQYQNTPLQSECLSLLRSRQYRSCEIVASLELSSQLNSQRLLQRRVNKDVSNEEDRIRNNASLAVTLEILGDSAFHTAQHRRAVSYYRQAAMRRHLSSSSSTSSYNAASGGVLCVQSGEEANLRLKESRSLSHLGSVVEAASVLETVPGPFRTLALCSDLGDLYAASGRHSDAVNCYLDAVRWNPYALEAVEMLAILGAERGEVARAVEEGVKTRGRRQRQRRRNTVNGDAPADEEDEGSDTSAPLLPVQDIVLAHFASSRNQNASALTQFRKLADKFPNNVYLLLKIATLQLNSGDASGAEQMFARVRQIDEHNMDCMDQYAQLFQWRGALPELSLLSADLLDLDDKRPEAWVCLALFHQARNDNEKAIAFVEKAIALDQRHAFAHRLRGIILLAENRPEHAVVSFFRANEISRDVSSYEGLVESYLAAEKYKEAICTAKEAISSAPRDPRAVTLVGLALAQAPSSPREGKERAKRALRKALALDPTALRPLLALVDLHMNEEDYDTCVDLLTEGMEGAMATPRHEDHQDLLHAKLADIHTRNENYVDALTCYHTAISINPDNMDAKLGLDRLEKLMRGGPENDDGDDDGEDMHHEGSNPGDSGGYHDSSVGY</sequence>
<keyword evidence="1 2" id="KW-0802">TPR repeat</keyword>
<dbReference type="InterPro" id="IPR011990">
    <property type="entry name" value="TPR-like_helical_dom_sf"/>
</dbReference>
<feature type="repeat" description="TPR" evidence="2">
    <location>
        <begin position="397"/>
        <end position="430"/>
    </location>
</feature>
<evidence type="ECO:0000256" key="1">
    <source>
        <dbReference type="ARBA" id="ARBA00022803"/>
    </source>
</evidence>
<dbReference type="SMART" id="SM00028">
    <property type="entry name" value="TPR"/>
    <property type="match status" value="5"/>
</dbReference>
<proteinExistence type="predicted"/>
<evidence type="ECO:0008006" key="5">
    <source>
        <dbReference type="Google" id="ProtNLM"/>
    </source>
</evidence>
<dbReference type="SUPFAM" id="SSF48452">
    <property type="entry name" value="TPR-like"/>
    <property type="match status" value="2"/>
</dbReference>
<organism evidence="4">
    <name type="scientific">Ditylum brightwellii</name>
    <dbReference type="NCBI Taxonomy" id="49249"/>
    <lineage>
        <taxon>Eukaryota</taxon>
        <taxon>Sar</taxon>
        <taxon>Stramenopiles</taxon>
        <taxon>Ochrophyta</taxon>
        <taxon>Bacillariophyta</taxon>
        <taxon>Mediophyceae</taxon>
        <taxon>Lithodesmiophycidae</taxon>
        <taxon>Lithodesmiales</taxon>
        <taxon>Lithodesmiaceae</taxon>
        <taxon>Ditylum</taxon>
    </lineage>
</organism>
<dbReference type="AlphaFoldDB" id="A0A7S2EWA9"/>
<dbReference type="Pfam" id="PF13432">
    <property type="entry name" value="TPR_16"/>
    <property type="match status" value="1"/>
</dbReference>
<feature type="repeat" description="TPR" evidence="2">
    <location>
        <begin position="578"/>
        <end position="611"/>
    </location>
</feature>
<dbReference type="PANTHER" id="PTHR12558:SF36">
    <property type="entry name" value="ANAPHASE-PROMOTING COMPLEX SUBUNIT 7"/>
    <property type="match status" value="1"/>
</dbReference>
<dbReference type="PANTHER" id="PTHR12558">
    <property type="entry name" value="CELL DIVISION CYCLE 16,23,27"/>
    <property type="match status" value="1"/>
</dbReference>